<gene>
    <name evidence="1" type="ORF">G6045_08655</name>
</gene>
<reference evidence="1 2" key="1">
    <citation type="submission" date="2020-02" db="EMBL/GenBank/DDBJ databases">
        <title>Whole-genome analyses of novel actinobacteria.</title>
        <authorList>
            <person name="Sahin N."/>
            <person name="Tokatli A."/>
        </authorList>
    </citation>
    <scope>NUCLEOTIDE SEQUENCE [LARGE SCALE GENOMIC DNA]</scope>
    <source>
        <strain evidence="1 2">YC504</strain>
    </source>
</reference>
<evidence type="ECO:0000313" key="2">
    <source>
        <dbReference type="Proteomes" id="UP000481109"/>
    </source>
</evidence>
<comment type="caution">
    <text evidence="1">The sequence shown here is derived from an EMBL/GenBank/DDBJ whole genome shotgun (WGS) entry which is preliminary data.</text>
</comment>
<dbReference type="RefSeq" id="WP_165331254.1">
    <property type="nucleotide sequence ID" value="NZ_JAAKZW010000019.1"/>
</dbReference>
<evidence type="ECO:0000313" key="1">
    <source>
        <dbReference type="EMBL" id="NGO75743.1"/>
    </source>
</evidence>
<protein>
    <submittedName>
        <fullName evidence="1">Uncharacterized protein</fullName>
    </submittedName>
</protein>
<dbReference type="AlphaFoldDB" id="A0A6G4XET1"/>
<name>A0A6G4XET1_9ACTN</name>
<organism evidence="1 2">
    <name type="scientific">Streptomyces mesophilus</name>
    <dbReference type="NCBI Taxonomy" id="1775132"/>
    <lineage>
        <taxon>Bacteria</taxon>
        <taxon>Bacillati</taxon>
        <taxon>Actinomycetota</taxon>
        <taxon>Actinomycetes</taxon>
        <taxon>Kitasatosporales</taxon>
        <taxon>Streptomycetaceae</taxon>
        <taxon>Streptomyces</taxon>
    </lineage>
</organism>
<keyword evidence="2" id="KW-1185">Reference proteome</keyword>
<dbReference type="Proteomes" id="UP000481109">
    <property type="component" value="Unassembled WGS sequence"/>
</dbReference>
<sequence>MVVWWEQSGPFWRRRWENVQELPWWGLLRTATAHVALPFEFADGIIPHDALTDELQEWDENCFPLRGANLRLQWECRAEQALLLPPHP</sequence>
<accession>A0A6G4XET1</accession>
<proteinExistence type="predicted"/>
<dbReference type="EMBL" id="JAAKZW010000019">
    <property type="protein sequence ID" value="NGO75743.1"/>
    <property type="molecule type" value="Genomic_DNA"/>
</dbReference>